<proteinExistence type="inferred from homology"/>
<comment type="caution">
    <text evidence="3">The sequence shown here is derived from an EMBL/GenBank/DDBJ whole genome shotgun (WGS) entry which is preliminary data.</text>
</comment>
<organism evidence="3 4">
    <name type="scientific">Herpetosiphon geysericola</name>
    <dbReference type="NCBI Taxonomy" id="70996"/>
    <lineage>
        <taxon>Bacteria</taxon>
        <taxon>Bacillati</taxon>
        <taxon>Chloroflexota</taxon>
        <taxon>Chloroflexia</taxon>
        <taxon>Herpetosiphonales</taxon>
        <taxon>Herpetosiphonaceae</taxon>
        <taxon>Herpetosiphon</taxon>
    </lineage>
</organism>
<dbReference type="Gene3D" id="3.30.200.20">
    <property type="entry name" value="Phosphorylase Kinase, domain 1"/>
    <property type="match status" value="1"/>
</dbReference>
<protein>
    <recommendedName>
        <fullName evidence="2">Aminoglycoside phosphotransferase domain-containing protein</fullName>
    </recommendedName>
</protein>
<dbReference type="InterPro" id="IPR002575">
    <property type="entry name" value="Aminoglycoside_PTrfase"/>
</dbReference>
<dbReference type="InterPro" id="IPR011009">
    <property type="entry name" value="Kinase-like_dom_sf"/>
</dbReference>
<dbReference type="Proteomes" id="UP000050277">
    <property type="component" value="Unassembled WGS sequence"/>
</dbReference>
<sequence length="349" mass="39747">MKAFDQLTERGQHQRRRRLAEAALAAFGIKAEQLTFINHGENTTYRVKTAAGDGSQTGFYRTGYYLLRLHGINYNSAAEINSELQWLKALAEEAKLPVPLPVAGLDGHYVQSVQIAEIPHRYNCSLMEWLDGRLQINNPTPAHCQQLGLLVGQLHQHAQNWVLPRDFQRRSWDWEGQFGANVSNGADHATVWAAIPAQHHQLLQQTMDDFAEVERMLGKGRDVYGLIHADPHWGNILFADGAARAIDFDDCGFGYWLYDVAIAVGRWRITPQWDGIWQNFLQGYCQLQQWDEATSKLLDVIIAARCTNVLQWYVGHATYDPLFASDVHEVIETFTTRIRTIYLHPPLAR</sequence>
<comment type="similarity">
    <text evidence="1">Belongs to the pseudomonas-type ThrB family.</text>
</comment>
<dbReference type="PANTHER" id="PTHR21064">
    <property type="entry name" value="AMINOGLYCOSIDE PHOSPHOTRANSFERASE DOMAIN-CONTAINING PROTEIN-RELATED"/>
    <property type="match status" value="1"/>
</dbReference>
<name>A0A0P6YKS0_9CHLR</name>
<dbReference type="GO" id="GO:0019202">
    <property type="term" value="F:amino acid kinase activity"/>
    <property type="evidence" value="ECO:0007669"/>
    <property type="project" value="TreeGrafter"/>
</dbReference>
<dbReference type="InterPro" id="IPR050249">
    <property type="entry name" value="Pseudomonas-type_ThrB"/>
</dbReference>
<accession>A0A0P6YKS0</accession>
<dbReference type="OrthoDB" id="4030632at2"/>
<evidence type="ECO:0000256" key="1">
    <source>
        <dbReference type="ARBA" id="ARBA00038240"/>
    </source>
</evidence>
<keyword evidence="4" id="KW-1185">Reference proteome</keyword>
<dbReference type="Pfam" id="PF01636">
    <property type="entry name" value="APH"/>
    <property type="match status" value="1"/>
</dbReference>
<dbReference type="AlphaFoldDB" id="A0A0P6YKS0"/>
<dbReference type="STRING" id="70996.SE18_07280"/>
<dbReference type="PANTHER" id="PTHR21064:SF6">
    <property type="entry name" value="AMINOGLYCOSIDE PHOSPHOTRANSFERASE DOMAIN-CONTAINING PROTEIN"/>
    <property type="match status" value="1"/>
</dbReference>
<evidence type="ECO:0000313" key="4">
    <source>
        <dbReference type="Proteomes" id="UP000050277"/>
    </source>
</evidence>
<evidence type="ECO:0000259" key="2">
    <source>
        <dbReference type="Pfam" id="PF01636"/>
    </source>
</evidence>
<dbReference type="EMBL" id="LGKP01000012">
    <property type="protein sequence ID" value="KPL90401.1"/>
    <property type="molecule type" value="Genomic_DNA"/>
</dbReference>
<dbReference type="RefSeq" id="WP_054533771.1">
    <property type="nucleotide sequence ID" value="NZ_LGKP01000012.1"/>
</dbReference>
<evidence type="ECO:0000313" key="3">
    <source>
        <dbReference type="EMBL" id="KPL90401.1"/>
    </source>
</evidence>
<gene>
    <name evidence="3" type="ORF">SE18_07280</name>
</gene>
<dbReference type="Gene3D" id="3.90.1200.10">
    <property type="match status" value="1"/>
</dbReference>
<dbReference type="SUPFAM" id="SSF56112">
    <property type="entry name" value="Protein kinase-like (PK-like)"/>
    <property type="match status" value="1"/>
</dbReference>
<reference evidence="3 4" key="1">
    <citation type="submission" date="2015-07" db="EMBL/GenBank/DDBJ databases">
        <title>Whole genome sequence of Herpetosiphon geysericola DSM 7119.</title>
        <authorList>
            <person name="Hemp J."/>
            <person name="Ward L.M."/>
            <person name="Pace L.A."/>
            <person name="Fischer W.W."/>
        </authorList>
    </citation>
    <scope>NUCLEOTIDE SEQUENCE [LARGE SCALE GENOMIC DNA]</scope>
    <source>
        <strain evidence="3 4">DSM 7119</strain>
    </source>
</reference>
<feature type="domain" description="Aminoglycoside phosphotransferase" evidence="2">
    <location>
        <begin position="44"/>
        <end position="291"/>
    </location>
</feature>